<sequence length="94" mass="10549">MNTRNVKVQTATKEHSERYGEKIIADLDSLLQKTSRALFKFQKNANRSALGIQTAALSQELEILVKGVPAIPDIQERVNKVAELLHIMEDFSAQ</sequence>
<geneLocation type="plasmid" evidence="1">
    <name>pSm10-1</name>
</geneLocation>
<reference evidence="1" key="1">
    <citation type="journal article" date="2021" name="J Glob Antimicrob Resist">
        <title>Genomic characterization and epidemiology of nosocomial Serratia marcescens isolates resistant to ceftazidime and their plasmids mediating rare blaTEM-61.</title>
        <authorList>
            <person name="Hayashi W."/>
            <person name="Yoshida S."/>
            <person name="Izumi K."/>
            <person name="Koide S."/>
            <person name="Soga E."/>
            <person name="Takizawa S."/>
            <person name="Arakawa Y."/>
            <person name="Nagano Y."/>
            <person name="Nagano N."/>
        </authorList>
    </citation>
    <scope>NUCLEOTIDE SEQUENCE</scope>
    <source>
        <strain evidence="1">Sm10</strain>
    </source>
</reference>
<dbReference type="AlphaFoldDB" id="A0A8X6JTX5"/>
<dbReference type="EMBL" id="LC545852">
    <property type="protein sequence ID" value="BCG07123.1"/>
    <property type="molecule type" value="Genomic_DNA"/>
</dbReference>
<proteinExistence type="predicted"/>
<evidence type="ECO:0000313" key="1">
    <source>
        <dbReference type="EMBL" id="BCG07123.1"/>
    </source>
</evidence>
<accession>A0A8X6JTX5</accession>
<name>A0A8X6JTX5_SERMA</name>
<keyword evidence="1" id="KW-0614">Plasmid</keyword>
<organism evidence="1">
    <name type="scientific">Serratia marcescens</name>
    <dbReference type="NCBI Taxonomy" id="615"/>
    <lineage>
        <taxon>Bacteria</taxon>
        <taxon>Pseudomonadati</taxon>
        <taxon>Pseudomonadota</taxon>
        <taxon>Gammaproteobacteria</taxon>
        <taxon>Enterobacterales</taxon>
        <taxon>Yersiniaceae</taxon>
        <taxon>Serratia</taxon>
    </lineage>
</organism>
<dbReference type="RefSeq" id="WP_110147656.1">
    <property type="nucleotide sequence ID" value="NZ_CP027301.1"/>
</dbReference>
<protein>
    <submittedName>
        <fullName evidence="1">Uncharacterized protein</fullName>
    </submittedName>
</protein>